<keyword evidence="2" id="KW-0479">Metal-binding</keyword>
<reference evidence="8" key="1">
    <citation type="submission" date="2021-01" db="EMBL/GenBank/DDBJ databases">
        <authorList>
            <person name="Corre E."/>
            <person name="Pelletier E."/>
            <person name="Niang G."/>
            <person name="Scheremetjew M."/>
            <person name="Finn R."/>
            <person name="Kale V."/>
            <person name="Holt S."/>
            <person name="Cochrane G."/>
            <person name="Meng A."/>
            <person name="Brown T."/>
            <person name="Cohen L."/>
        </authorList>
    </citation>
    <scope>NUCLEOTIDE SEQUENCE</scope>
    <source>
        <strain evidence="8">CCAP 1951/1</strain>
    </source>
</reference>
<feature type="region of interest" description="Disordered" evidence="6">
    <location>
        <begin position="1"/>
        <end position="26"/>
    </location>
</feature>
<dbReference type="GO" id="GO:0005506">
    <property type="term" value="F:iron ion binding"/>
    <property type="evidence" value="ECO:0007669"/>
    <property type="project" value="InterPro"/>
</dbReference>
<dbReference type="Pfam" id="PF13640">
    <property type="entry name" value="2OG-FeII_Oxy_3"/>
    <property type="match status" value="1"/>
</dbReference>
<evidence type="ECO:0000256" key="5">
    <source>
        <dbReference type="ARBA" id="ARBA00023004"/>
    </source>
</evidence>
<dbReference type="EMBL" id="HBGF01024309">
    <property type="protein sequence ID" value="CAD9118606.1"/>
    <property type="molecule type" value="Transcribed_RNA"/>
</dbReference>
<name>A0A7S1M0M5_NEODS</name>
<dbReference type="PANTHER" id="PTHR10869:SF236">
    <property type="entry name" value="PROLYL 4-HYDROXYLASE ALPHA SUBUNIT DOMAIN-CONTAINING PROTEIN"/>
    <property type="match status" value="1"/>
</dbReference>
<evidence type="ECO:0000313" key="8">
    <source>
        <dbReference type="EMBL" id="CAD9118606.1"/>
    </source>
</evidence>
<feature type="domain" description="Fe2OG dioxygenase" evidence="7">
    <location>
        <begin position="140"/>
        <end position="256"/>
    </location>
</feature>
<accession>A0A7S1M0M5</accession>
<organism evidence="8">
    <name type="scientific">Neobodo designis</name>
    <name type="common">Flagellated protozoan</name>
    <name type="synonym">Bodo designis</name>
    <dbReference type="NCBI Taxonomy" id="312471"/>
    <lineage>
        <taxon>Eukaryota</taxon>
        <taxon>Discoba</taxon>
        <taxon>Euglenozoa</taxon>
        <taxon>Kinetoplastea</taxon>
        <taxon>Metakinetoplastina</taxon>
        <taxon>Neobodonida</taxon>
        <taxon>Neobodo</taxon>
    </lineage>
</organism>
<dbReference type="PANTHER" id="PTHR10869">
    <property type="entry name" value="PROLYL 4-HYDROXYLASE ALPHA SUBUNIT"/>
    <property type="match status" value="1"/>
</dbReference>
<evidence type="ECO:0000256" key="6">
    <source>
        <dbReference type="SAM" id="MobiDB-lite"/>
    </source>
</evidence>
<dbReference type="GO" id="GO:0031418">
    <property type="term" value="F:L-ascorbic acid binding"/>
    <property type="evidence" value="ECO:0007669"/>
    <property type="project" value="InterPro"/>
</dbReference>
<protein>
    <recommendedName>
        <fullName evidence="7">Fe2OG dioxygenase domain-containing protein</fullName>
    </recommendedName>
</protein>
<dbReference type="InterPro" id="IPR045054">
    <property type="entry name" value="P4HA-like"/>
</dbReference>
<dbReference type="Gene3D" id="2.60.120.620">
    <property type="entry name" value="q2cbj1_9rhob like domain"/>
    <property type="match status" value="1"/>
</dbReference>
<evidence type="ECO:0000256" key="4">
    <source>
        <dbReference type="ARBA" id="ARBA00023002"/>
    </source>
</evidence>
<dbReference type="InterPro" id="IPR005123">
    <property type="entry name" value="Oxoglu/Fe-dep_dioxygenase_dom"/>
</dbReference>
<keyword evidence="4" id="KW-0560">Oxidoreductase</keyword>
<dbReference type="SMART" id="SM00702">
    <property type="entry name" value="P4Hc"/>
    <property type="match status" value="1"/>
</dbReference>
<dbReference type="InterPro" id="IPR044862">
    <property type="entry name" value="Pro_4_hyd_alph_FE2OG_OXY"/>
</dbReference>
<gene>
    <name evidence="8" type="ORF">NDES1114_LOCUS16114</name>
</gene>
<evidence type="ECO:0000256" key="2">
    <source>
        <dbReference type="ARBA" id="ARBA00022723"/>
    </source>
</evidence>
<evidence type="ECO:0000256" key="3">
    <source>
        <dbReference type="ARBA" id="ARBA00022964"/>
    </source>
</evidence>
<dbReference type="GO" id="GO:0005783">
    <property type="term" value="C:endoplasmic reticulum"/>
    <property type="evidence" value="ECO:0007669"/>
    <property type="project" value="TreeGrafter"/>
</dbReference>
<keyword evidence="5" id="KW-0408">Iron</keyword>
<dbReference type="GO" id="GO:0004656">
    <property type="term" value="F:procollagen-proline 4-dioxygenase activity"/>
    <property type="evidence" value="ECO:0007669"/>
    <property type="project" value="TreeGrafter"/>
</dbReference>
<evidence type="ECO:0000259" key="7">
    <source>
        <dbReference type="PROSITE" id="PS51471"/>
    </source>
</evidence>
<keyword evidence="3" id="KW-0223">Dioxygenase</keyword>
<dbReference type="PROSITE" id="PS51471">
    <property type="entry name" value="FE2OG_OXY"/>
    <property type="match status" value="1"/>
</dbReference>
<feature type="compositionally biased region" description="Basic and acidic residues" evidence="6">
    <location>
        <begin position="10"/>
        <end position="24"/>
    </location>
</feature>
<comment type="cofactor">
    <cofactor evidence="1">
        <name>L-ascorbate</name>
        <dbReference type="ChEBI" id="CHEBI:38290"/>
    </cofactor>
</comment>
<dbReference type="SUPFAM" id="SSF51197">
    <property type="entry name" value="Clavaminate synthase-like"/>
    <property type="match status" value="1"/>
</dbReference>
<dbReference type="InterPro" id="IPR006620">
    <property type="entry name" value="Pro_4_hyd_alph"/>
</dbReference>
<proteinExistence type="predicted"/>
<dbReference type="AlphaFoldDB" id="A0A7S1M0M5"/>
<evidence type="ECO:0000256" key="1">
    <source>
        <dbReference type="ARBA" id="ARBA00001961"/>
    </source>
</evidence>
<sequence>MSSAPPVRPPVEKKEEYSDVREDLPPEVIDPARSAADVSLEQIAPDWLGPRAIVLHGVFGPEECKSVMQYFEGCNVTEKCMARTDYRNNYRVSVQNEAVAAAIFARIRPFLPDTEVVDESTGEFYANEGLGMRGSWKPVGLNPCFRVCKYDPDGHFGPHCDSDYVRDLNHRSLKTFMIYLNDDYGGGTTNFLAPHELHYDEATKRFAAPASAVRAALKARQGDALIFDHNILHEGGTVADGFKYIMRCEVMYERQPEDRSMLSDEDRAAREREDRALELLWQAQQLEASRREMEAVELYRRAFKLCPHLERA</sequence>